<evidence type="ECO:0000313" key="9">
    <source>
        <dbReference type="Proteomes" id="UP000192775"/>
    </source>
</evidence>
<protein>
    <submittedName>
        <fullName evidence="8">EamA family transporter</fullName>
    </submittedName>
</protein>
<dbReference type="PANTHER" id="PTHR32322:SF2">
    <property type="entry name" value="EAMA DOMAIN-CONTAINING PROTEIN"/>
    <property type="match status" value="1"/>
</dbReference>
<dbReference type="PANTHER" id="PTHR32322">
    <property type="entry name" value="INNER MEMBRANE TRANSPORTER"/>
    <property type="match status" value="1"/>
</dbReference>
<dbReference type="RefSeq" id="WP_085018450.1">
    <property type="nucleotide sequence ID" value="NZ_BMHD01000001.1"/>
</dbReference>
<reference evidence="8 9" key="1">
    <citation type="submission" date="2017-04" db="EMBL/GenBank/DDBJ databases">
        <authorList>
            <person name="Afonso C.L."/>
            <person name="Miller P.J."/>
            <person name="Scott M.A."/>
            <person name="Spackman E."/>
            <person name="Goraichik I."/>
            <person name="Dimitrov K.M."/>
            <person name="Suarez D.L."/>
            <person name="Swayne D.E."/>
        </authorList>
    </citation>
    <scope>NUCLEOTIDE SEQUENCE [LARGE SCALE GENOMIC DNA]</scope>
    <source>
        <strain evidence="9">XA(T)</strain>
    </source>
</reference>
<evidence type="ECO:0000256" key="1">
    <source>
        <dbReference type="ARBA" id="ARBA00004141"/>
    </source>
</evidence>
<feature type="transmembrane region" description="Helical" evidence="6">
    <location>
        <begin position="258"/>
        <end position="276"/>
    </location>
</feature>
<keyword evidence="4 6" id="KW-1133">Transmembrane helix</keyword>
<comment type="similarity">
    <text evidence="2">Belongs to the EamA transporter family.</text>
</comment>
<evidence type="ECO:0000256" key="2">
    <source>
        <dbReference type="ARBA" id="ARBA00007362"/>
    </source>
</evidence>
<dbReference type="SUPFAM" id="SSF103481">
    <property type="entry name" value="Multidrug resistance efflux transporter EmrE"/>
    <property type="match status" value="2"/>
</dbReference>
<dbReference type="KEGG" id="cphy:B5808_03475"/>
<evidence type="ECO:0000256" key="5">
    <source>
        <dbReference type="ARBA" id="ARBA00023136"/>
    </source>
</evidence>
<dbReference type="AlphaFoldDB" id="A0A1X9LR61"/>
<sequence>MSAPRIPAPLLAVAAIVSVQFGNAFAGSFFAQVGPLGAAAMRLAFGALILALVVRPRVRSWDARTWAGVVGLGVALGGMNSLIYLAIHEIPLGVAVTVELFGPLAVAVAGIRRWVDAVWVLLALGGVALLGLEAGGTLSVLGLVLAAGAAAFWALYIVMSSRLGSRVRGVDGLAAAMVIAAVLVVPFGVVQASDAVVADPWLLAVFALVALLTSAIPYALEFVALKTMPARVFGVLSSLGPAMAALAGLLVLHQLLAPVQLAAIALVTAASIGVVATSRRPGAGAAPELVE</sequence>
<evidence type="ECO:0000259" key="7">
    <source>
        <dbReference type="Pfam" id="PF00892"/>
    </source>
</evidence>
<name>A0A1X9LR61_9MICO</name>
<organism evidence="8 9">
    <name type="scientific">Cnuibacter physcomitrellae</name>
    <dbReference type="NCBI Taxonomy" id="1619308"/>
    <lineage>
        <taxon>Bacteria</taxon>
        <taxon>Bacillati</taxon>
        <taxon>Actinomycetota</taxon>
        <taxon>Actinomycetes</taxon>
        <taxon>Micrococcales</taxon>
        <taxon>Microbacteriaceae</taxon>
        <taxon>Cnuibacter</taxon>
    </lineage>
</organism>
<evidence type="ECO:0000256" key="3">
    <source>
        <dbReference type="ARBA" id="ARBA00022692"/>
    </source>
</evidence>
<dbReference type="GO" id="GO:0016020">
    <property type="term" value="C:membrane"/>
    <property type="evidence" value="ECO:0007669"/>
    <property type="project" value="UniProtKB-SubCell"/>
</dbReference>
<evidence type="ECO:0000256" key="6">
    <source>
        <dbReference type="SAM" id="Phobius"/>
    </source>
</evidence>
<proteinExistence type="inferred from homology"/>
<feature type="transmembrane region" description="Helical" evidence="6">
    <location>
        <begin position="170"/>
        <end position="189"/>
    </location>
</feature>
<keyword evidence="3 6" id="KW-0812">Transmembrane</keyword>
<gene>
    <name evidence="8" type="ORF">B5808_03475</name>
</gene>
<comment type="subcellular location">
    <subcellularLocation>
        <location evidence="1">Membrane</location>
        <topology evidence="1">Multi-pass membrane protein</topology>
    </subcellularLocation>
</comment>
<accession>A0A1X9LR61</accession>
<evidence type="ECO:0000313" key="8">
    <source>
        <dbReference type="EMBL" id="ARJ04390.1"/>
    </source>
</evidence>
<feature type="transmembrane region" description="Helical" evidence="6">
    <location>
        <begin position="201"/>
        <end position="220"/>
    </location>
</feature>
<dbReference type="EMBL" id="CP020715">
    <property type="protein sequence ID" value="ARJ04390.1"/>
    <property type="molecule type" value="Genomic_DNA"/>
</dbReference>
<dbReference type="Pfam" id="PF00892">
    <property type="entry name" value="EamA"/>
    <property type="match status" value="1"/>
</dbReference>
<dbReference type="InterPro" id="IPR000620">
    <property type="entry name" value="EamA_dom"/>
</dbReference>
<evidence type="ECO:0000256" key="4">
    <source>
        <dbReference type="ARBA" id="ARBA00022989"/>
    </source>
</evidence>
<keyword evidence="9" id="KW-1185">Reference proteome</keyword>
<feature type="transmembrane region" description="Helical" evidence="6">
    <location>
        <begin position="92"/>
        <end position="109"/>
    </location>
</feature>
<dbReference type="InterPro" id="IPR050638">
    <property type="entry name" value="AA-Vitamin_Transporters"/>
</dbReference>
<feature type="transmembrane region" description="Helical" evidence="6">
    <location>
        <begin position="66"/>
        <end position="86"/>
    </location>
</feature>
<feature type="transmembrane region" description="Helical" evidence="6">
    <location>
        <begin position="232"/>
        <end position="252"/>
    </location>
</feature>
<feature type="transmembrane region" description="Helical" evidence="6">
    <location>
        <begin position="138"/>
        <end position="158"/>
    </location>
</feature>
<dbReference type="Proteomes" id="UP000192775">
    <property type="component" value="Chromosome"/>
</dbReference>
<feature type="domain" description="EamA" evidence="7">
    <location>
        <begin position="141"/>
        <end position="275"/>
    </location>
</feature>
<feature type="transmembrane region" description="Helical" evidence="6">
    <location>
        <begin position="114"/>
        <end position="132"/>
    </location>
</feature>
<dbReference type="InterPro" id="IPR037185">
    <property type="entry name" value="EmrE-like"/>
</dbReference>
<keyword evidence="5 6" id="KW-0472">Membrane</keyword>
<feature type="transmembrane region" description="Helical" evidence="6">
    <location>
        <begin position="36"/>
        <end position="54"/>
    </location>
</feature>